<dbReference type="InterPro" id="IPR013766">
    <property type="entry name" value="Thioredoxin_domain"/>
</dbReference>
<dbReference type="InterPro" id="IPR036249">
    <property type="entry name" value="Thioredoxin-like_sf"/>
</dbReference>
<keyword evidence="4 7" id="KW-1015">Disulfide bond</keyword>
<dbReference type="STRING" id="408015.SXIM_26520"/>
<dbReference type="AlphaFoldDB" id="A0A0F7CP48"/>
<evidence type="ECO:0000256" key="3">
    <source>
        <dbReference type="ARBA" id="ARBA00022982"/>
    </source>
</evidence>
<evidence type="ECO:0000256" key="1">
    <source>
        <dbReference type="ARBA" id="ARBA00008987"/>
    </source>
</evidence>
<dbReference type="PATRIC" id="fig|408015.6.peg.2689"/>
<feature type="domain" description="Thioredoxin" evidence="8">
    <location>
        <begin position="1"/>
        <end position="107"/>
    </location>
</feature>
<evidence type="ECO:0000256" key="6">
    <source>
        <dbReference type="PIRNR" id="PIRNR000077"/>
    </source>
</evidence>
<accession>A0A0F7CP48</accession>
<dbReference type="InterPro" id="IPR017937">
    <property type="entry name" value="Thioredoxin_CS"/>
</dbReference>
<evidence type="ECO:0000259" key="8">
    <source>
        <dbReference type="PROSITE" id="PS51352"/>
    </source>
</evidence>
<dbReference type="PROSITE" id="PS51352">
    <property type="entry name" value="THIOREDOXIN_2"/>
    <property type="match status" value="1"/>
</dbReference>
<name>A0A0F7CP48_9ACTN</name>
<dbReference type="HOGENOM" id="CLU_090389_10_2_11"/>
<dbReference type="GO" id="GO:0015035">
    <property type="term" value="F:protein-disulfide reductase activity"/>
    <property type="evidence" value="ECO:0007669"/>
    <property type="project" value="InterPro"/>
</dbReference>
<comment type="similarity">
    <text evidence="1 6">Belongs to the thioredoxin family.</text>
</comment>
<dbReference type="CDD" id="cd02947">
    <property type="entry name" value="TRX_family"/>
    <property type="match status" value="1"/>
</dbReference>
<keyword evidence="10" id="KW-1185">Reference proteome</keyword>
<feature type="disulfide bond" description="Redox-active" evidence="7">
    <location>
        <begin position="33"/>
        <end position="36"/>
    </location>
</feature>
<dbReference type="PIRSF" id="PIRSF000077">
    <property type="entry name" value="Thioredoxin"/>
    <property type="match status" value="1"/>
</dbReference>
<proteinExistence type="inferred from homology"/>
<dbReference type="KEGG" id="sxi:SXIM_26520"/>
<protein>
    <recommendedName>
        <fullName evidence="6">Thioredoxin</fullName>
    </recommendedName>
</protein>
<dbReference type="RefSeq" id="WP_046724091.1">
    <property type="nucleotide sequence ID" value="NZ_CP009922.3"/>
</dbReference>
<dbReference type="GO" id="GO:0045454">
    <property type="term" value="P:cell redox homeostasis"/>
    <property type="evidence" value="ECO:0007669"/>
    <property type="project" value="TreeGrafter"/>
</dbReference>
<evidence type="ECO:0000313" key="10">
    <source>
        <dbReference type="Proteomes" id="UP000034034"/>
    </source>
</evidence>
<sequence length="107" mass="11524">MKTRLADVTDATFAEEVLAADLPVLLKFTADWCPPCHQLSPVLAAIATERAGELKVAELNVDHNPATATTYGVLSVPTLILFRAGEPVTSLVGARSKQRLLRELDGR</sequence>
<dbReference type="Proteomes" id="UP000034034">
    <property type="component" value="Chromosome"/>
</dbReference>
<evidence type="ECO:0000256" key="7">
    <source>
        <dbReference type="PIRSR" id="PIRSR000077-4"/>
    </source>
</evidence>
<dbReference type="SUPFAM" id="SSF52833">
    <property type="entry name" value="Thioredoxin-like"/>
    <property type="match status" value="1"/>
</dbReference>
<dbReference type="PROSITE" id="PS00194">
    <property type="entry name" value="THIOREDOXIN_1"/>
    <property type="match status" value="1"/>
</dbReference>
<dbReference type="InterPro" id="IPR005746">
    <property type="entry name" value="Thioredoxin"/>
</dbReference>
<reference evidence="9" key="1">
    <citation type="submission" date="2019-08" db="EMBL/GenBank/DDBJ databases">
        <title>Complete genome sequence of a mangrove-derived Streptomyces xiamenensis.</title>
        <authorList>
            <person name="Xu J."/>
        </authorList>
    </citation>
    <scope>NUCLEOTIDE SEQUENCE</scope>
    <source>
        <strain evidence="9">318</strain>
    </source>
</reference>
<evidence type="ECO:0000256" key="2">
    <source>
        <dbReference type="ARBA" id="ARBA00022448"/>
    </source>
</evidence>
<dbReference type="FunFam" id="3.40.30.10:FF:000001">
    <property type="entry name" value="Thioredoxin"/>
    <property type="match status" value="1"/>
</dbReference>
<keyword evidence="5 7" id="KW-0676">Redox-active center</keyword>
<evidence type="ECO:0000313" key="9">
    <source>
        <dbReference type="EMBL" id="AKG44036.1"/>
    </source>
</evidence>
<dbReference type="Pfam" id="PF00085">
    <property type="entry name" value="Thioredoxin"/>
    <property type="match status" value="1"/>
</dbReference>
<evidence type="ECO:0000256" key="4">
    <source>
        <dbReference type="ARBA" id="ARBA00023157"/>
    </source>
</evidence>
<dbReference type="PANTHER" id="PTHR45663">
    <property type="entry name" value="GEO12009P1"/>
    <property type="match status" value="1"/>
</dbReference>
<keyword evidence="3" id="KW-0249">Electron transport</keyword>
<dbReference type="Gene3D" id="3.40.30.10">
    <property type="entry name" value="Glutaredoxin"/>
    <property type="match status" value="1"/>
</dbReference>
<dbReference type="PANTHER" id="PTHR45663:SF11">
    <property type="entry name" value="GEO12009P1"/>
    <property type="match status" value="1"/>
</dbReference>
<dbReference type="GO" id="GO:0005829">
    <property type="term" value="C:cytosol"/>
    <property type="evidence" value="ECO:0007669"/>
    <property type="project" value="TreeGrafter"/>
</dbReference>
<evidence type="ECO:0000256" key="5">
    <source>
        <dbReference type="ARBA" id="ARBA00023284"/>
    </source>
</evidence>
<keyword evidence="2" id="KW-0813">Transport</keyword>
<dbReference type="PRINTS" id="PR00421">
    <property type="entry name" value="THIOREDOXIN"/>
</dbReference>
<gene>
    <name evidence="9" type="ORF">SXIM_26520</name>
</gene>
<dbReference type="EMBL" id="CP009922">
    <property type="protein sequence ID" value="AKG44036.1"/>
    <property type="molecule type" value="Genomic_DNA"/>
</dbReference>
<organism evidence="9 10">
    <name type="scientific">Streptomyces xiamenensis</name>
    <dbReference type="NCBI Taxonomy" id="408015"/>
    <lineage>
        <taxon>Bacteria</taxon>
        <taxon>Bacillati</taxon>
        <taxon>Actinomycetota</taxon>
        <taxon>Actinomycetes</taxon>
        <taxon>Kitasatosporales</taxon>
        <taxon>Streptomycetaceae</taxon>
        <taxon>Streptomyces</taxon>
    </lineage>
</organism>